<gene>
    <name evidence="2" type="ORF">C2G38_2092505</name>
</gene>
<dbReference type="GO" id="GO:0000171">
    <property type="term" value="F:ribonuclease MRP activity"/>
    <property type="evidence" value="ECO:0007669"/>
    <property type="project" value="TreeGrafter"/>
</dbReference>
<sequence>IRLQDNVDPYITTPTPHLSGNGSLLCCTGFIPSSIILFLFKSIFVWGFKDSPISWNKQKHGHFVSGENNYSFLLWPDGTYILYQALGAYDSYS</sequence>
<comment type="caution">
    <text evidence="2">The sequence shown here is derived from an EMBL/GenBank/DDBJ whole genome shotgun (WGS) entry which is preliminary data.</text>
</comment>
<keyword evidence="3" id="KW-1185">Reference proteome</keyword>
<keyword evidence="1" id="KW-0812">Transmembrane</keyword>
<dbReference type="InterPro" id="IPR013893">
    <property type="entry name" value="RNase_P_Rpp40"/>
</dbReference>
<accession>A0A397V4B8</accession>
<dbReference type="PANTHER" id="PTHR15396">
    <property type="entry name" value="RIBONUCLEASE P PROTEIN SUBUNIT P40"/>
    <property type="match status" value="1"/>
</dbReference>
<proteinExistence type="predicted"/>
<dbReference type="AlphaFoldDB" id="A0A397V4B8"/>
<dbReference type="STRING" id="44941.A0A397V4B8"/>
<dbReference type="GO" id="GO:0004526">
    <property type="term" value="F:ribonuclease P activity"/>
    <property type="evidence" value="ECO:0007669"/>
    <property type="project" value="TreeGrafter"/>
</dbReference>
<dbReference type="Proteomes" id="UP000266673">
    <property type="component" value="Unassembled WGS sequence"/>
</dbReference>
<keyword evidence="1" id="KW-0472">Membrane</keyword>
<feature type="transmembrane region" description="Helical" evidence="1">
    <location>
        <begin position="22"/>
        <end position="48"/>
    </location>
</feature>
<organism evidence="2 3">
    <name type="scientific">Gigaspora rosea</name>
    <dbReference type="NCBI Taxonomy" id="44941"/>
    <lineage>
        <taxon>Eukaryota</taxon>
        <taxon>Fungi</taxon>
        <taxon>Fungi incertae sedis</taxon>
        <taxon>Mucoromycota</taxon>
        <taxon>Glomeromycotina</taxon>
        <taxon>Glomeromycetes</taxon>
        <taxon>Diversisporales</taxon>
        <taxon>Gigasporaceae</taxon>
        <taxon>Gigaspora</taxon>
    </lineage>
</organism>
<evidence type="ECO:0000256" key="1">
    <source>
        <dbReference type="SAM" id="Phobius"/>
    </source>
</evidence>
<keyword evidence="1" id="KW-1133">Transmembrane helix</keyword>
<reference evidence="2 3" key="1">
    <citation type="submission" date="2018-06" db="EMBL/GenBank/DDBJ databases">
        <title>Comparative genomics reveals the genomic features of Rhizophagus irregularis, R. cerebriforme, R. diaphanum and Gigaspora rosea, and their symbiotic lifestyle signature.</title>
        <authorList>
            <person name="Morin E."/>
            <person name="San Clemente H."/>
            <person name="Chen E.C.H."/>
            <person name="De La Providencia I."/>
            <person name="Hainaut M."/>
            <person name="Kuo A."/>
            <person name="Kohler A."/>
            <person name="Murat C."/>
            <person name="Tang N."/>
            <person name="Roy S."/>
            <person name="Loubradou J."/>
            <person name="Henrissat B."/>
            <person name="Grigoriev I.V."/>
            <person name="Corradi N."/>
            <person name="Roux C."/>
            <person name="Martin F.M."/>
        </authorList>
    </citation>
    <scope>NUCLEOTIDE SEQUENCE [LARGE SCALE GENOMIC DNA]</scope>
    <source>
        <strain evidence="2 3">DAOM 194757</strain>
    </source>
</reference>
<dbReference type="OrthoDB" id="63112at2759"/>
<dbReference type="GO" id="GO:0000172">
    <property type="term" value="C:ribonuclease MRP complex"/>
    <property type="evidence" value="ECO:0007669"/>
    <property type="project" value="TreeGrafter"/>
</dbReference>
<evidence type="ECO:0000313" key="2">
    <source>
        <dbReference type="EMBL" id="RIB15779.1"/>
    </source>
</evidence>
<feature type="non-terminal residue" evidence="2">
    <location>
        <position position="1"/>
    </location>
</feature>
<dbReference type="PANTHER" id="PTHR15396:SF1">
    <property type="entry name" value="RIBONUCLEASE P PROTEIN SUBUNIT P40"/>
    <property type="match status" value="1"/>
</dbReference>
<protein>
    <submittedName>
        <fullName evidence="2">Uncharacterized protein</fullName>
    </submittedName>
</protein>
<dbReference type="Pfam" id="PF08584">
    <property type="entry name" value="Ribonuc_P_40"/>
    <property type="match status" value="1"/>
</dbReference>
<dbReference type="GO" id="GO:0000447">
    <property type="term" value="P:endonucleolytic cleavage in ITS1 to separate SSU-rRNA from 5.8S rRNA and LSU-rRNA from tricistronic rRNA transcript (SSU-rRNA, 5.8S rRNA, LSU-rRNA)"/>
    <property type="evidence" value="ECO:0007669"/>
    <property type="project" value="TreeGrafter"/>
</dbReference>
<name>A0A397V4B8_9GLOM</name>
<dbReference type="EMBL" id="QKWP01000722">
    <property type="protein sequence ID" value="RIB15779.1"/>
    <property type="molecule type" value="Genomic_DNA"/>
</dbReference>
<dbReference type="GO" id="GO:0030681">
    <property type="term" value="C:multimeric ribonuclease P complex"/>
    <property type="evidence" value="ECO:0007669"/>
    <property type="project" value="TreeGrafter"/>
</dbReference>
<evidence type="ECO:0000313" key="3">
    <source>
        <dbReference type="Proteomes" id="UP000266673"/>
    </source>
</evidence>
<dbReference type="GO" id="GO:0001682">
    <property type="term" value="P:tRNA 5'-leader removal"/>
    <property type="evidence" value="ECO:0007669"/>
    <property type="project" value="InterPro"/>
</dbReference>